<dbReference type="InterPro" id="IPR013320">
    <property type="entry name" value="ConA-like_dom_sf"/>
</dbReference>
<evidence type="ECO:0000259" key="2">
    <source>
        <dbReference type="PROSITE" id="PS51762"/>
    </source>
</evidence>
<dbReference type="AlphaFoldDB" id="U5YDJ4"/>
<evidence type="ECO:0000313" key="3">
    <source>
        <dbReference type="EMBL" id="AGZ87936.1"/>
    </source>
</evidence>
<feature type="chain" id="PRO_5004667101" evidence="1">
    <location>
        <begin position="19"/>
        <end position="309"/>
    </location>
</feature>
<dbReference type="GO" id="GO:0004553">
    <property type="term" value="F:hydrolase activity, hydrolyzing O-glycosyl compounds"/>
    <property type="evidence" value="ECO:0007669"/>
    <property type="project" value="InterPro"/>
</dbReference>
<dbReference type="SUPFAM" id="SSF49899">
    <property type="entry name" value="Concanavalin A-like lectins/glucanases"/>
    <property type="match status" value="1"/>
</dbReference>
<feature type="domain" description="GH16" evidence="2">
    <location>
        <begin position="24"/>
        <end position="278"/>
    </location>
</feature>
<organism evidence="3">
    <name type="scientific">Physarum polycephalum</name>
    <name type="common">Many-headed slime mold</name>
    <name type="synonym">Badhamia polycephala</name>
    <dbReference type="NCBI Taxonomy" id="5791"/>
    <lineage>
        <taxon>Eukaryota</taxon>
        <taxon>Amoebozoa</taxon>
        <taxon>Evosea</taxon>
        <taxon>Eumycetozoa</taxon>
        <taxon>Myxogastria</taxon>
        <taxon>Myxogastromycetidae</taxon>
        <taxon>Physariida</taxon>
        <taxon>Physaraceae</taxon>
        <taxon>Physarum</taxon>
    </lineage>
</organism>
<dbReference type="PANTHER" id="PTHR10963:SF24">
    <property type="entry name" value="GLYCOSIDASE C21B10.07-RELATED"/>
    <property type="match status" value="1"/>
</dbReference>
<dbReference type="EMBL" id="KF442978">
    <property type="protein sequence ID" value="AGZ87936.1"/>
    <property type="molecule type" value="mRNA"/>
</dbReference>
<accession>U5YDJ4</accession>
<dbReference type="PANTHER" id="PTHR10963">
    <property type="entry name" value="GLYCOSYL HYDROLASE-RELATED"/>
    <property type="match status" value="1"/>
</dbReference>
<dbReference type="GO" id="GO:0009251">
    <property type="term" value="P:glucan catabolic process"/>
    <property type="evidence" value="ECO:0007669"/>
    <property type="project" value="TreeGrafter"/>
</dbReference>
<feature type="signal peptide" evidence="1">
    <location>
        <begin position="1"/>
        <end position="18"/>
    </location>
</feature>
<sequence>MNPKVFIFVLLGASLCSAGYNLKDSWSGQQIFDQFNFWSGPDPTHGYVYYASKSESQQWGYTSVQNGVAYIRSDSTSVSSGAGRGSVRLTSQKTYTHGLFIFDVAHMPWGQGTWPAIWTTRGDGWPAGGEIDIIEGVNSNRNNQMTLHTSPGCYVPTNKDAESGNPGSGDCGANGGSAGCGINDPDSWSYGPDFNNNGGGTWAMQWESSGIYIWLWAKGYVPQDVLNGQPNPAGWGIPRGRSTFNQGCVDSQYFYNHGIIIDNTFCGDWAGNVYPGGQDACKSFVQNKTTPSAFTEAYWAVNSIKVYQQ</sequence>
<dbReference type="InterPro" id="IPR050546">
    <property type="entry name" value="Glycosyl_Hydrlase_16"/>
</dbReference>
<keyword evidence="1" id="KW-0732">Signal</keyword>
<dbReference type="InterPro" id="IPR000757">
    <property type="entry name" value="Beta-glucanase-like"/>
</dbReference>
<name>U5YDJ4_PHYPO</name>
<reference evidence="3" key="1">
    <citation type="submission" date="2013-07" db="EMBL/GenBank/DDBJ databases">
        <title>Cloning and characterization of Physarum endo-beta-1,3-1,4-glucanase-1.</title>
        <authorList>
            <person name="Xing M."/>
            <person name="Liu S.D."/>
            <person name="Zhang J.H."/>
            <person name="Li M.H."/>
            <person name="Li X.Q."/>
        </authorList>
    </citation>
    <scope>NUCLEOTIDE SEQUENCE</scope>
    <source>
        <strain evidence="3">M3CVII</strain>
    </source>
</reference>
<dbReference type="Pfam" id="PF26113">
    <property type="entry name" value="GH16_XgeA"/>
    <property type="match status" value="1"/>
</dbReference>
<protein>
    <submittedName>
        <fullName evidence="3">PEGase1</fullName>
    </submittedName>
</protein>
<dbReference type="PROSITE" id="PS51762">
    <property type="entry name" value="GH16_2"/>
    <property type="match status" value="1"/>
</dbReference>
<proteinExistence type="evidence at transcript level"/>
<evidence type="ECO:0000256" key="1">
    <source>
        <dbReference type="SAM" id="SignalP"/>
    </source>
</evidence>
<dbReference type="CDD" id="cd02181">
    <property type="entry name" value="GH16_fungal_Lam16A_glucanase"/>
    <property type="match status" value="1"/>
</dbReference>
<dbReference type="Gene3D" id="2.60.120.200">
    <property type="match status" value="1"/>
</dbReference>